<dbReference type="CDD" id="cd01651">
    <property type="entry name" value="RT_G2_intron"/>
    <property type="match status" value="1"/>
</dbReference>
<evidence type="ECO:0000259" key="1">
    <source>
        <dbReference type="PROSITE" id="PS50878"/>
    </source>
</evidence>
<dbReference type="InterPro" id="IPR000477">
    <property type="entry name" value="RT_dom"/>
</dbReference>
<dbReference type="InterPro" id="IPR043502">
    <property type="entry name" value="DNA/RNA_pol_sf"/>
</dbReference>
<dbReference type="EMBL" id="FMYM01000011">
    <property type="protein sequence ID" value="SDC59865.1"/>
    <property type="molecule type" value="Genomic_DNA"/>
</dbReference>
<dbReference type="OrthoDB" id="9793236at2"/>
<evidence type="ECO:0000313" key="2">
    <source>
        <dbReference type="EMBL" id="SDC59865.1"/>
    </source>
</evidence>
<dbReference type="Pfam" id="PF01348">
    <property type="entry name" value="Intron_maturas2"/>
    <property type="match status" value="1"/>
</dbReference>
<protein>
    <submittedName>
        <fullName evidence="2">Group II intron reverse transcriptase/maturase</fullName>
    </submittedName>
</protein>
<dbReference type="RefSeq" id="WP_090776481.1">
    <property type="nucleotide sequence ID" value="NZ_FMYM01000011.1"/>
</dbReference>
<reference evidence="3" key="1">
    <citation type="submission" date="2016-09" db="EMBL/GenBank/DDBJ databases">
        <authorList>
            <person name="Varghese N."/>
            <person name="Submissions S."/>
        </authorList>
    </citation>
    <scope>NUCLEOTIDE SEQUENCE [LARGE SCALE GENOMIC DNA]</scope>
    <source>
        <strain evidence="3">25nlg</strain>
    </source>
</reference>
<organism evidence="2 3">
    <name type="scientific">Shouchella lonarensis</name>
    <dbReference type="NCBI Taxonomy" id="1464122"/>
    <lineage>
        <taxon>Bacteria</taxon>
        <taxon>Bacillati</taxon>
        <taxon>Bacillota</taxon>
        <taxon>Bacilli</taxon>
        <taxon>Bacillales</taxon>
        <taxon>Bacillaceae</taxon>
        <taxon>Shouchella</taxon>
    </lineage>
</organism>
<dbReference type="PROSITE" id="PS50878">
    <property type="entry name" value="RT_POL"/>
    <property type="match status" value="1"/>
</dbReference>
<dbReference type="NCBIfam" id="TIGR04416">
    <property type="entry name" value="group_II_RT_mat"/>
    <property type="match status" value="1"/>
</dbReference>
<dbReference type="PANTHER" id="PTHR34047">
    <property type="entry name" value="NUCLEAR INTRON MATURASE 1, MITOCHONDRIAL-RELATED"/>
    <property type="match status" value="1"/>
</dbReference>
<name>A0A1G6MY76_9BACI</name>
<sequence length="607" mass="70972">MQNPEVVLINLSRQAHKKDYVHDRLYRILYNPQMYIKAFSNIYKNDGSATAGVDGQTASNFSEENTTKVISALKDECYQPAPARRVYIPKKNGKKRPLGIPAFYDRIVQEVCRMILEAIYEPNFHYSSHGFRPNKSCHTALKQIERALTGVNWFVEGDIKGFFDNIDHHVMINLLRKRIQDEKFIRLMWKFLKAGYTEDFRYNKTFSGTPQGGIISPILANVYLNELDRYVNDCLKKEFDLGSPKKQKVNPEYKRLDGKLQRTKKKITTCEDTENRQQLIEKYKIIRKEKLGTQVYSDSTDYKSLRYARYADDFIIGVHGSKEDCQEVKTKVKNFLSGKLKLELSEEKTLITHSSKPARFLGYDVTVNKSNSVSKDINGVKRRSHRGRIRLMVPKESIESFITNKKWVEDLNSENRKPKHRPFLTNLRDLEIVNTYNAEIRGMYNYYRLAENVSAKMGQLHYVMEYSCLKTLANKHKSSVAKIKNKYRHENGWGIWYKNKSGKAFCYFYNQGFKRNRTVAKADPDSIPSTQKYMGRTELEARISARKCEWCGKEDVPFEIHHVKRLKDLKGKEPWEQKMIARQRKTLVLCRDCHRKIAHGGKKAQKR</sequence>
<dbReference type="InterPro" id="IPR049030">
    <property type="entry name" value="AI2M-like_HNH"/>
</dbReference>
<dbReference type="AlphaFoldDB" id="A0A1G6MY76"/>
<dbReference type="InterPro" id="IPR003615">
    <property type="entry name" value="HNH_nuc"/>
</dbReference>
<dbReference type="InterPro" id="IPR024937">
    <property type="entry name" value="Domain_X"/>
</dbReference>
<dbReference type="InterPro" id="IPR051083">
    <property type="entry name" value="GrpII_Intron_Splice-Mob/Def"/>
</dbReference>
<dbReference type="Pfam" id="PF21368">
    <property type="entry name" value="AI2M-like_HNH"/>
    <property type="match status" value="1"/>
</dbReference>
<keyword evidence="2" id="KW-0548">Nucleotidyltransferase</keyword>
<dbReference type="GO" id="GO:0003964">
    <property type="term" value="F:RNA-directed DNA polymerase activity"/>
    <property type="evidence" value="ECO:0007669"/>
    <property type="project" value="UniProtKB-KW"/>
</dbReference>
<dbReference type="PANTHER" id="PTHR34047:SF8">
    <property type="entry name" value="PROTEIN YKFC"/>
    <property type="match status" value="1"/>
</dbReference>
<dbReference type="InterPro" id="IPR030931">
    <property type="entry name" value="Group_II_RT_mat"/>
</dbReference>
<dbReference type="Pfam" id="PF00078">
    <property type="entry name" value="RVT_1"/>
    <property type="match status" value="2"/>
</dbReference>
<dbReference type="SUPFAM" id="SSF56672">
    <property type="entry name" value="DNA/RNA polymerases"/>
    <property type="match status" value="1"/>
</dbReference>
<gene>
    <name evidence="2" type="ORF">SAMN05421737_11120</name>
</gene>
<keyword evidence="2" id="KW-0695">RNA-directed DNA polymerase</keyword>
<evidence type="ECO:0000313" key="3">
    <source>
        <dbReference type="Proteomes" id="UP000242662"/>
    </source>
</evidence>
<dbReference type="GO" id="GO:0006397">
    <property type="term" value="P:mRNA processing"/>
    <property type="evidence" value="ECO:0007669"/>
    <property type="project" value="InterPro"/>
</dbReference>
<keyword evidence="2" id="KW-0808">Transferase</keyword>
<dbReference type="Proteomes" id="UP000242662">
    <property type="component" value="Unassembled WGS sequence"/>
</dbReference>
<keyword evidence="3" id="KW-1185">Reference proteome</keyword>
<accession>A0A1G6MY76</accession>
<dbReference type="SMART" id="SM00507">
    <property type="entry name" value="HNHc"/>
    <property type="match status" value="1"/>
</dbReference>
<proteinExistence type="predicted"/>
<feature type="domain" description="Reverse transcriptase" evidence="1">
    <location>
        <begin position="69"/>
        <end position="365"/>
    </location>
</feature>